<evidence type="ECO:0000313" key="7">
    <source>
        <dbReference type="EMBL" id="MFD2157449.1"/>
    </source>
</evidence>
<evidence type="ECO:0000256" key="4">
    <source>
        <dbReference type="ARBA" id="ARBA00022989"/>
    </source>
</evidence>
<dbReference type="InterPro" id="IPR005495">
    <property type="entry name" value="LptG/LptF_permease"/>
</dbReference>
<keyword evidence="4 6" id="KW-1133">Transmembrane helix</keyword>
<dbReference type="EMBL" id="JBHUJB010000005">
    <property type="protein sequence ID" value="MFD2157449.1"/>
    <property type="molecule type" value="Genomic_DNA"/>
</dbReference>
<organism evidence="7 8">
    <name type="scientific">Rubritalea tangerina</name>
    <dbReference type="NCBI Taxonomy" id="430798"/>
    <lineage>
        <taxon>Bacteria</taxon>
        <taxon>Pseudomonadati</taxon>
        <taxon>Verrucomicrobiota</taxon>
        <taxon>Verrucomicrobiia</taxon>
        <taxon>Verrucomicrobiales</taxon>
        <taxon>Rubritaleaceae</taxon>
        <taxon>Rubritalea</taxon>
    </lineage>
</organism>
<dbReference type="Proteomes" id="UP001597389">
    <property type="component" value="Unassembled WGS sequence"/>
</dbReference>
<evidence type="ECO:0000256" key="5">
    <source>
        <dbReference type="ARBA" id="ARBA00023136"/>
    </source>
</evidence>
<feature type="transmembrane region" description="Helical" evidence="6">
    <location>
        <begin position="31"/>
        <end position="52"/>
    </location>
</feature>
<keyword evidence="8" id="KW-1185">Reference proteome</keyword>
<evidence type="ECO:0000256" key="6">
    <source>
        <dbReference type="SAM" id="Phobius"/>
    </source>
</evidence>
<sequence>MSKPTLDFITAYAEYTETSMLTADRYIGKQIFTTTLFAVLILSGVFLLGNIFKEARPLFVGTHPSPYLVFEFIVSVLPFSLMFTIPFSFLAAVMLVFGRLSADNEIVAMRMAGRGLPRIALPVFLIAASLSAFCFWLNVQIAPQAKGHVKSLLIEAVQEDPNKFLDPGVVQTQLDDKRIYVKAREGDMLYGVHIHDIGDESTQYGEKLYTYAEKAHLAIDLDKGQLQLRLENATVETISNDGIHTPISIEAVNPVIFDFNTESRKSIKASSMTNKEIEQYLAENPDLEAERVADFKRQLTHRKSYSLACLAFALIGVPLGMTARRKESSSGFALSLAIGLGYFLFFIFANQSDADSAQLATILYWLPNALALMIGIYLFRRARRR</sequence>
<dbReference type="RefSeq" id="WP_377091186.1">
    <property type="nucleotide sequence ID" value="NZ_JBHSJL010000014.1"/>
</dbReference>
<dbReference type="Pfam" id="PF03739">
    <property type="entry name" value="LptF_LptG"/>
    <property type="match status" value="1"/>
</dbReference>
<feature type="transmembrane region" description="Helical" evidence="6">
    <location>
        <begin position="330"/>
        <end position="350"/>
    </location>
</feature>
<accession>A0ABW4Z6A1</accession>
<feature type="transmembrane region" description="Helical" evidence="6">
    <location>
        <begin position="119"/>
        <end position="139"/>
    </location>
</feature>
<feature type="transmembrane region" description="Helical" evidence="6">
    <location>
        <begin position="362"/>
        <end position="379"/>
    </location>
</feature>
<keyword evidence="2" id="KW-1003">Cell membrane</keyword>
<evidence type="ECO:0000256" key="2">
    <source>
        <dbReference type="ARBA" id="ARBA00022475"/>
    </source>
</evidence>
<keyword evidence="3 6" id="KW-0812">Transmembrane</keyword>
<name>A0ABW4Z6A1_9BACT</name>
<evidence type="ECO:0000313" key="8">
    <source>
        <dbReference type="Proteomes" id="UP001597389"/>
    </source>
</evidence>
<keyword evidence="5 6" id="KW-0472">Membrane</keyword>
<dbReference type="PANTHER" id="PTHR33529:SF6">
    <property type="entry name" value="YJGP_YJGQ FAMILY PERMEASE"/>
    <property type="match status" value="1"/>
</dbReference>
<comment type="caution">
    <text evidence="7">The sequence shown here is derived from an EMBL/GenBank/DDBJ whole genome shotgun (WGS) entry which is preliminary data.</text>
</comment>
<gene>
    <name evidence="7" type="ORF">ACFSW8_00895</name>
</gene>
<comment type="subcellular location">
    <subcellularLocation>
        <location evidence="1">Cell membrane</location>
        <topology evidence="1">Multi-pass membrane protein</topology>
    </subcellularLocation>
</comment>
<evidence type="ECO:0000256" key="3">
    <source>
        <dbReference type="ARBA" id="ARBA00022692"/>
    </source>
</evidence>
<dbReference type="PANTHER" id="PTHR33529">
    <property type="entry name" value="SLR0882 PROTEIN-RELATED"/>
    <property type="match status" value="1"/>
</dbReference>
<feature type="transmembrane region" description="Helical" evidence="6">
    <location>
        <begin position="72"/>
        <end position="98"/>
    </location>
</feature>
<reference evidence="8" key="1">
    <citation type="journal article" date="2019" name="Int. J. Syst. Evol. Microbiol.">
        <title>The Global Catalogue of Microorganisms (GCM) 10K type strain sequencing project: providing services to taxonomists for standard genome sequencing and annotation.</title>
        <authorList>
            <consortium name="The Broad Institute Genomics Platform"/>
            <consortium name="The Broad Institute Genome Sequencing Center for Infectious Disease"/>
            <person name="Wu L."/>
            <person name="Ma J."/>
        </authorList>
    </citation>
    <scope>NUCLEOTIDE SEQUENCE [LARGE SCALE GENOMIC DNA]</scope>
    <source>
        <strain evidence="8">CCUG 57942</strain>
    </source>
</reference>
<proteinExistence type="predicted"/>
<evidence type="ECO:0000256" key="1">
    <source>
        <dbReference type="ARBA" id="ARBA00004651"/>
    </source>
</evidence>
<protein>
    <submittedName>
        <fullName evidence="7">LptF/LptG family permease</fullName>
    </submittedName>
</protein>